<dbReference type="Proteomes" id="UP000366819">
    <property type="component" value="Unassembled WGS sequence"/>
</dbReference>
<keyword evidence="3 6" id="KW-0378">Hydrolase</keyword>
<comment type="similarity">
    <text evidence="1">Belongs to the metallo-beta-lactamase superfamily.</text>
</comment>
<sequence length="269" mass="29021">MKLKSQGKNYASFDFGELQVIALRDGYVDMPPTRLRTASGALLSTSPIGLKLVDGQLRLSVNAFLIIDKDASVLVDTGASNTWHDTMGALLDALKEAGVDRSAVSHVALTHTHEDHVNGLVAPDGSEAFPRLKQVFVAEEEISVFTGRLAPLRSRVCVVEDGARITDRISAVRAVGHSPGHTAYEATSSAGRLLAWGDLIHVPSVQFFYPEIAWEYDDDQSKAVASRKSLLQRQTQPNLYVAGAHLDFPGIGRVSERDGAFAFHAVAAS</sequence>
<evidence type="ECO:0000313" key="7">
    <source>
        <dbReference type="Proteomes" id="UP000366819"/>
    </source>
</evidence>
<dbReference type="Gene3D" id="3.60.15.10">
    <property type="entry name" value="Ribonuclease Z/Hydroxyacylglutathione hydrolase-like"/>
    <property type="match status" value="1"/>
</dbReference>
<evidence type="ECO:0000256" key="2">
    <source>
        <dbReference type="ARBA" id="ARBA00022723"/>
    </source>
</evidence>
<organism evidence="6 7">
    <name type="scientific">Pandoraea aquatica</name>
    <dbReference type="NCBI Taxonomy" id="2508290"/>
    <lineage>
        <taxon>Bacteria</taxon>
        <taxon>Pseudomonadati</taxon>
        <taxon>Pseudomonadota</taxon>
        <taxon>Betaproteobacteria</taxon>
        <taxon>Burkholderiales</taxon>
        <taxon>Burkholderiaceae</taxon>
        <taxon>Pandoraea</taxon>
    </lineage>
</organism>
<evidence type="ECO:0000313" key="6">
    <source>
        <dbReference type="EMBL" id="VVD63269.1"/>
    </source>
</evidence>
<dbReference type="InterPro" id="IPR036866">
    <property type="entry name" value="RibonucZ/Hydroxyglut_hydro"/>
</dbReference>
<dbReference type="AlphaFoldDB" id="A0A5E4RMK0"/>
<dbReference type="OrthoDB" id="5443440at2"/>
<feature type="domain" description="Metallo-beta-lactamase" evidence="5">
    <location>
        <begin position="60"/>
        <end position="245"/>
    </location>
</feature>
<dbReference type="PANTHER" id="PTHR42978:SF6">
    <property type="entry name" value="QUORUM-QUENCHING LACTONASE YTNP-RELATED"/>
    <property type="match status" value="1"/>
</dbReference>
<dbReference type="GO" id="GO:0016787">
    <property type="term" value="F:hydrolase activity"/>
    <property type="evidence" value="ECO:0007669"/>
    <property type="project" value="UniProtKB-KW"/>
</dbReference>
<keyword evidence="7" id="KW-1185">Reference proteome</keyword>
<dbReference type="Pfam" id="PF00753">
    <property type="entry name" value="Lactamase_B"/>
    <property type="match status" value="1"/>
</dbReference>
<dbReference type="EMBL" id="CABPSN010000001">
    <property type="protein sequence ID" value="VVD63269.1"/>
    <property type="molecule type" value="Genomic_DNA"/>
</dbReference>
<dbReference type="RefSeq" id="WP_150574082.1">
    <property type="nucleotide sequence ID" value="NZ_CABPSN010000001.1"/>
</dbReference>
<protein>
    <submittedName>
        <fullName evidence="6">MBL fold metallo-hydrolase</fullName>
    </submittedName>
</protein>
<dbReference type="InterPro" id="IPR001279">
    <property type="entry name" value="Metallo-B-lactamas"/>
</dbReference>
<dbReference type="GO" id="GO:0046872">
    <property type="term" value="F:metal ion binding"/>
    <property type="evidence" value="ECO:0007669"/>
    <property type="project" value="UniProtKB-KW"/>
</dbReference>
<dbReference type="SUPFAM" id="SSF56281">
    <property type="entry name" value="Metallo-hydrolase/oxidoreductase"/>
    <property type="match status" value="1"/>
</dbReference>
<gene>
    <name evidence="6" type="ORF">PAQ31011_00206</name>
</gene>
<evidence type="ECO:0000256" key="1">
    <source>
        <dbReference type="ARBA" id="ARBA00007749"/>
    </source>
</evidence>
<accession>A0A5E4RMK0</accession>
<reference evidence="6 7" key="1">
    <citation type="submission" date="2019-08" db="EMBL/GenBank/DDBJ databases">
        <authorList>
            <person name="Peeters C."/>
        </authorList>
    </citation>
    <scope>NUCLEOTIDE SEQUENCE [LARGE SCALE GENOMIC DNA]</scope>
    <source>
        <strain evidence="6 7">LMG 31011</strain>
    </source>
</reference>
<evidence type="ECO:0000256" key="3">
    <source>
        <dbReference type="ARBA" id="ARBA00022801"/>
    </source>
</evidence>
<name>A0A5E4RMK0_9BURK</name>
<evidence type="ECO:0000256" key="4">
    <source>
        <dbReference type="ARBA" id="ARBA00022833"/>
    </source>
</evidence>
<dbReference type="CDD" id="cd07720">
    <property type="entry name" value="OPHC2-like_MBL-fold"/>
    <property type="match status" value="1"/>
</dbReference>
<dbReference type="InterPro" id="IPR051013">
    <property type="entry name" value="MBL_superfamily_lactonases"/>
</dbReference>
<dbReference type="SMART" id="SM00849">
    <property type="entry name" value="Lactamase_B"/>
    <property type="match status" value="1"/>
</dbReference>
<keyword evidence="4" id="KW-0862">Zinc</keyword>
<dbReference type="PANTHER" id="PTHR42978">
    <property type="entry name" value="QUORUM-QUENCHING LACTONASE YTNP-RELATED-RELATED"/>
    <property type="match status" value="1"/>
</dbReference>
<keyword evidence="2" id="KW-0479">Metal-binding</keyword>
<proteinExistence type="inferred from homology"/>
<evidence type="ECO:0000259" key="5">
    <source>
        <dbReference type="SMART" id="SM00849"/>
    </source>
</evidence>